<dbReference type="Gene3D" id="3.40.50.300">
    <property type="entry name" value="P-loop containing nucleotide triphosphate hydrolases"/>
    <property type="match status" value="1"/>
</dbReference>
<dbReference type="EMBL" id="JH370144">
    <property type="protein sequence ID" value="ELA41435.1"/>
    <property type="molecule type" value="Genomic_DNA"/>
</dbReference>
<dbReference type="GO" id="GO:0030687">
    <property type="term" value="C:preribosome, large subunit precursor"/>
    <property type="evidence" value="ECO:0007669"/>
    <property type="project" value="TreeGrafter"/>
</dbReference>
<dbReference type="InterPro" id="IPR011704">
    <property type="entry name" value="ATPase_dyneun-rel_AAA"/>
</dbReference>
<dbReference type="HOGENOM" id="CLU_998204_0_0_1"/>
<dbReference type="PANTHER" id="PTHR48103:SF2">
    <property type="entry name" value="MIDASIN"/>
    <property type="match status" value="1"/>
</dbReference>
<proteinExistence type="predicted"/>
<evidence type="ECO:0000313" key="4">
    <source>
        <dbReference type="EMBL" id="ELA41435.1"/>
    </source>
</evidence>
<reference evidence="5" key="1">
    <citation type="submission" date="2011-05" db="EMBL/GenBank/DDBJ databases">
        <title>The genome sequence of Vittaforma corneae strain ATCC 50505.</title>
        <authorList>
            <consortium name="The Broad Institute Genome Sequencing Platform"/>
            <person name="Cuomo C."/>
            <person name="Didier E."/>
            <person name="Bowers L."/>
            <person name="Young S.K."/>
            <person name="Zeng Q."/>
            <person name="Gargeya S."/>
            <person name="Fitzgerald M."/>
            <person name="Haas B."/>
            <person name="Abouelleil A."/>
            <person name="Alvarado L."/>
            <person name="Arachchi H.M."/>
            <person name="Berlin A."/>
            <person name="Chapman S.B."/>
            <person name="Gearin G."/>
            <person name="Goldberg J."/>
            <person name="Griggs A."/>
            <person name="Gujja S."/>
            <person name="Hansen M."/>
            <person name="Heiman D."/>
            <person name="Howarth C."/>
            <person name="Larimer J."/>
            <person name="Lui A."/>
            <person name="MacDonald P.J.P."/>
            <person name="McCowen C."/>
            <person name="Montmayeur A."/>
            <person name="Murphy C."/>
            <person name="Neiman D."/>
            <person name="Pearson M."/>
            <person name="Priest M."/>
            <person name="Roberts A."/>
            <person name="Saif S."/>
            <person name="Shea T."/>
            <person name="Sisk P."/>
            <person name="Stolte C."/>
            <person name="Sykes S."/>
            <person name="Wortman J."/>
            <person name="Nusbaum C."/>
            <person name="Birren B."/>
        </authorList>
    </citation>
    <scope>NUCLEOTIDE SEQUENCE [LARGE SCALE GENOMIC DNA]</scope>
    <source>
        <strain evidence="5">ATCC 50505</strain>
    </source>
</reference>
<gene>
    <name evidence="4" type="ORF">VICG_01540</name>
</gene>
<protein>
    <recommendedName>
        <fullName evidence="3">ATPase dynein-related AAA domain-containing protein</fullName>
    </recommendedName>
</protein>
<accession>L2GLQ6</accession>
<dbReference type="InterPro" id="IPR027417">
    <property type="entry name" value="P-loop_NTPase"/>
</dbReference>
<dbReference type="GO" id="GO:0016887">
    <property type="term" value="F:ATP hydrolysis activity"/>
    <property type="evidence" value="ECO:0007669"/>
    <property type="project" value="InterPro"/>
</dbReference>
<sequence>MVNVFLRHESKILSEFLMVVPTSPNLPNMLFAKTIPVESALNSLILNISIKKPTLLVGETGAGKTALVQYLCSNSEHFFGYKVSLKIINMSMDFDGFDLIGGYHSIDLDQKIKEMYTKIQLEIPRSLNRRNILEQLLLKLTTGLSSKFDIDTNISNTTTSNCIQSMINEVKLYLSILDKKLPFYFRDGALTQAMKNGTWVLLDEINLSSDETLNLIEAILSKDEMILYESGDFTPIKIHPNFMIFACMNPHGDFGKKKYDSSVFSKIVFYDFSFSLKVH</sequence>
<dbReference type="AlphaFoldDB" id="L2GLQ6"/>
<evidence type="ECO:0000256" key="2">
    <source>
        <dbReference type="ARBA" id="ARBA00022840"/>
    </source>
</evidence>
<dbReference type="Proteomes" id="UP000011082">
    <property type="component" value="Unassembled WGS sequence"/>
</dbReference>
<dbReference type="GO" id="GO:0000027">
    <property type="term" value="P:ribosomal large subunit assembly"/>
    <property type="evidence" value="ECO:0007669"/>
    <property type="project" value="TreeGrafter"/>
</dbReference>
<dbReference type="GeneID" id="19882251"/>
<dbReference type="OrthoDB" id="3045861at2759"/>
<dbReference type="SUPFAM" id="SSF52540">
    <property type="entry name" value="P-loop containing nucleoside triphosphate hydrolases"/>
    <property type="match status" value="1"/>
</dbReference>
<dbReference type="GO" id="GO:0005634">
    <property type="term" value="C:nucleus"/>
    <property type="evidence" value="ECO:0007669"/>
    <property type="project" value="TreeGrafter"/>
</dbReference>
<evidence type="ECO:0000313" key="5">
    <source>
        <dbReference type="Proteomes" id="UP000011082"/>
    </source>
</evidence>
<feature type="domain" description="ATPase dynein-related AAA" evidence="3">
    <location>
        <begin position="183"/>
        <end position="262"/>
    </location>
</feature>
<keyword evidence="5" id="KW-1185">Reference proteome</keyword>
<name>L2GLQ6_VITCO</name>
<keyword evidence="1" id="KW-0547">Nucleotide-binding</keyword>
<dbReference type="PANTHER" id="PTHR48103">
    <property type="entry name" value="MIDASIN-RELATED"/>
    <property type="match status" value="1"/>
</dbReference>
<dbReference type="STRING" id="993615.L2GLQ6"/>
<dbReference type="VEuPathDB" id="MicrosporidiaDB:VICG_01540"/>
<organism evidence="4 5">
    <name type="scientific">Vittaforma corneae (strain ATCC 50505)</name>
    <name type="common">Microsporidian parasite</name>
    <name type="synonym">Nosema corneum</name>
    <dbReference type="NCBI Taxonomy" id="993615"/>
    <lineage>
        <taxon>Eukaryota</taxon>
        <taxon>Fungi</taxon>
        <taxon>Fungi incertae sedis</taxon>
        <taxon>Microsporidia</taxon>
        <taxon>Nosematidae</taxon>
        <taxon>Vittaforma</taxon>
    </lineage>
</organism>
<dbReference type="RefSeq" id="XP_007604986.1">
    <property type="nucleotide sequence ID" value="XM_007604924.1"/>
</dbReference>
<dbReference type="Pfam" id="PF07728">
    <property type="entry name" value="AAA_5"/>
    <property type="match status" value="1"/>
</dbReference>
<keyword evidence="2" id="KW-0067">ATP-binding</keyword>
<dbReference type="GO" id="GO:0005524">
    <property type="term" value="F:ATP binding"/>
    <property type="evidence" value="ECO:0007669"/>
    <property type="project" value="UniProtKB-KW"/>
</dbReference>
<evidence type="ECO:0000259" key="3">
    <source>
        <dbReference type="Pfam" id="PF07728"/>
    </source>
</evidence>
<dbReference type="InParanoid" id="L2GLQ6"/>
<dbReference type="GO" id="GO:0000055">
    <property type="term" value="P:ribosomal large subunit export from nucleus"/>
    <property type="evidence" value="ECO:0007669"/>
    <property type="project" value="TreeGrafter"/>
</dbReference>
<evidence type="ECO:0000256" key="1">
    <source>
        <dbReference type="ARBA" id="ARBA00022741"/>
    </source>
</evidence>